<evidence type="ECO:0000256" key="3">
    <source>
        <dbReference type="ARBA" id="ARBA00023015"/>
    </source>
</evidence>
<feature type="domain" description="Response regulatory" evidence="8">
    <location>
        <begin position="14"/>
        <end position="131"/>
    </location>
</feature>
<keyword evidence="3" id="KW-0805">Transcription regulation</keyword>
<dbReference type="CDD" id="cd00009">
    <property type="entry name" value="AAA"/>
    <property type="match status" value="1"/>
</dbReference>
<accession>E1QJ08</accession>
<dbReference type="PRINTS" id="PR01590">
    <property type="entry name" value="HTHFIS"/>
</dbReference>
<dbReference type="KEGG" id="dbr:Deba_2187"/>
<organism evidence="9 10">
    <name type="scientific">Desulfarculus baarsii (strain ATCC 33931 / DSM 2075 / LMG 7858 / VKM B-1802 / 2st14)</name>
    <dbReference type="NCBI Taxonomy" id="644282"/>
    <lineage>
        <taxon>Bacteria</taxon>
        <taxon>Pseudomonadati</taxon>
        <taxon>Thermodesulfobacteriota</taxon>
        <taxon>Desulfarculia</taxon>
        <taxon>Desulfarculales</taxon>
        <taxon>Desulfarculaceae</taxon>
        <taxon>Desulfarculus</taxon>
    </lineage>
</organism>
<evidence type="ECO:0000259" key="8">
    <source>
        <dbReference type="PROSITE" id="PS50110"/>
    </source>
</evidence>
<evidence type="ECO:0000256" key="2">
    <source>
        <dbReference type="ARBA" id="ARBA00022840"/>
    </source>
</evidence>
<dbReference type="Gene3D" id="3.40.50.300">
    <property type="entry name" value="P-loop containing nucleotide triphosphate hydrolases"/>
    <property type="match status" value="1"/>
</dbReference>
<dbReference type="GO" id="GO:0006355">
    <property type="term" value="P:regulation of DNA-templated transcription"/>
    <property type="evidence" value="ECO:0007669"/>
    <property type="project" value="InterPro"/>
</dbReference>
<keyword evidence="2" id="KW-0067">ATP-binding</keyword>
<dbReference type="GO" id="GO:0005524">
    <property type="term" value="F:ATP binding"/>
    <property type="evidence" value="ECO:0007669"/>
    <property type="project" value="UniProtKB-KW"/>
</dbReference>
<dbReference type="InterPro" id="IPR025943">
    <property type="entry name" value="Sigma_54_int_dom_ATP-bd_2"/>
</dbReference>
<dbReference type="PROSITE" id="PS00688">
    <property type="entry name" value="SIGMA54_INTERACT_3"/>
    <property type="match status" value="1"/>
</dbReference>
<evidence type="ECO:0000256" key="1">
    <source>
        <dbReference type="ARBA" id="ARBA00022741"/>
    </source>
</evidence>
<name>E1QJ08_DESB2</name>
<evidence type="ECO:0000256" key="4">
    <source>
        <dbReference type="ARBA" id="ARBA00023125"/>
    </source>
</evidence>
<keyword evidence="1" id="KW-0547">Nucleotide-binding</keyword>
<dbReference type="SUPFAM" id="SSF46689">
    <property type="entry name" value="Homeodomain-like"/>
    <property type="match status" value="1"/>
</dbReference>
<dbReference type="InterPro" id="IPR002078">
    <property type="entry name" value="Sigma_54_int"/>
</dbReference>
<dbReference type="PROSITE" id="PS50110">
    <property type="entry name" value="RESPONSE_REGULATORY"/>
    <property type="match status" value="1"/>
</dbReference>
<keyword evidence="6" id="KW-0597">Phosphoprotein</keyword>
<dbReference type="Gene3D" id="3.40.50.2300">
    <property type="match status" value="1"/>
</dbReference>
<dbReference type="Proteomes" id="UP000009047">
    <property type="component" value="Chromosome"/>
</dbReference>
<dbReference type="OrthoDB" id="5496274at2"/>
<dbReference type="Pfam" id="PF02954">
    <property type="entry name" value="HTH_8"/>
    <property type="match status" value="1"/>
</dbReference>
<feature type="domain" description="Sigma-54 factor interaction" evidence="7">
    <location>
        <begin position="163"/>
        <end position="392"/>
    </location>
</feature>
<evidence type="ECO:0000259" key="7">
    <source>
        <dbReference type="PROSITE" id="PS50045"/>
    </source>
</evidence>
<gene>
    <name evidence="9" type="ordered locus">Deba_2187</name>
</gene>
<dbReference type="InterPro" id="IPR011006">
    <property type="entry name" value="CheY-like_superfamily"/>
</dbReference>
<dbReference type="InterPro" id="IPR058031">
    <property type="entry name" value="AAA_lid_NorR"/>
</dbReference>
<protein>
    <submittedName>
        <fullName evidence="9">Two component, sigma54 specific, transcriptional regulator, Fis family</fullName>
    </submittedName>
</protein>
<sequence length="475" mass="53163">MTDLALTPVKRHARILIVEDDGDSALFFSSLMKSEGYEADICPDGETAMALLANGGDYDLILLDLILPGLSGWDVLERIKGDGKLRYVPVVVLSALHEKEATLRALEVGAEDYMSKPVDVETMLSRVRVMLRIRSLYEDLLSERMGRQQATLTLEMRRYLAKVMGGSPQVLEMADILDNVVSTDTTVMLEGESGTGKSLLAEVIHKFSKRADKPFVVVNCSAYPETLLSSELFGHEKGAFTGAIRRKAGRFELADGGTIFLDEIAEISPLTQLALLRVIQDRQFERVGGEKTITANVRIVTATNKSLREQVEKGLFREDLYYRLNVVRLEVPPLRRRPEDIPFLANYFLRSHGERLGKPLYGFAREALTRLMAYAWPGNVRELRNVLEHAVLMCRGDVVELEHLPDRLGDPDEAQGLPPSGRLHDQERELIACTLEKCNWNKYQAAKLLGIARSTLYGKMARYGIESPEQADAIN</sequence>
<evidence type="ECO:0000313" key="9">
    <source>
        <dbReference type="EMBL" id="ADK85551.1"/>
    </source>
</evidence>
<dbReference type="PROSITE" id="PS00676">
    <property type="entry name" value="SIGMA54_INTERACT_2"/>
    <property type="match status" value="1"/>
</dbReference>
<dbReference type="Pfam" id="PF00158">
    <property type="entry name" value="Sigma54_activat"/>
    <property type="match status" value="1"/>
</dbReference>
<dbReference type="InterPro" id="IPR001789">
    <property type="entry name" value="Sig_transdc_resp-reg_receiver"/>
</dbReference>
<dbReference type="EMBL" id="CP002085">
    <property type="protein sequence ID" value="ADK85551.1"/>
    <property type="molecule type" value="Genomic_DNA"/>
</dbReference>
<reference evidence="9 10" key="1">
    <citation type="journal article" date="2010" name="Stand. Genomic Sci.">
        <title>Complete genome sequence of Desulfarculus baarsii type strain (2st14).</title>
        <authorList>
            <person name="Sun H."/>
            <person name="Spring S."/>
            <person name="Lapidus A."/>
            <person name="Davenport K."/>
            <person name="Del Rio T.G."/>
            <person name="Tice H."/>
            <person name="Nolan M."/>
            <person name="Copeland A."/>
            <person name="Cheng J.F."/>
            <person name="Lucas S."/>
            <person name="Tapia R."/>
            <person name="Goodwin L."/>
            <person name="Pitluck S."/>
            <person name="Ivanova N."/>
            <person name="Pagani I."/>
            <person name="Mavromatis K."/>
            <person name="Ovchinnikova G."/>
            <person name="Pati A."/>
            <person name="Chen A."/>
            <person name="Palaniappan K."/>
            <person name="Hauser L."/>
            <person name="Chang Y.J."/>
            <person name="Jeffries C.D."/>
            <person name="Detter J.C."/>
            <person name="Han C."/>
            <person name="Rohde M."/>
            <person name="Brambilla E."/>
            <person name="Goker M."/>
            <person name="Woyke T."/>
            <person name="Bristow J."/>
            <person name="Eisen J.A."/>
            <person name="Markowitz V."/>
            <person name="Hugenholtz P."/>
            <person name="Kyrpides N.C."/>
            <person name="Klenk H.P."/>
            <person name="Land M."/>
        </authorList>
    </citation>
    <scope>NUCLEOTIDE SEQUENCE [LARGE SCALE GENOMIC DNA]</scope>
    <source>
        <strain evidence="10">ATCC 33931 / DSM 2075 / LMG 7858 / VKM B-1802 / 2st14</strain>
    </source>
</reference>
<dbReference type="InterPro" id="IPR009057">
    <property type="entry name" value="Homeodomain-like_sf"/>
</dbReference>
<dbReference type="eggNOG" id="COG2204">
    <property type="taxonomic scope" value="Bacteria"/>
</dbReference>
<dbReference type="SMART" id="SM00448">
    <property type="entry name" value="REC"/>
    <property type="match status" value="1"/>
</dbReference>
<dbReference type="Gene3D" id="1.10.10.60">
    <property type="entry name" value="Homeodomain-like"/>
    <property type="match status" value="1"/>
</dbReference>
<dbReference type="InterPro" id="IPR003593">
    <property type="entry name" value="AAA+_ATPase"/>
</dbReference>
<dbReference type="InterPro" id="IPR002197">
    <property type="entry name" value="HTH_Fis"/>
</dbReference>
<evidence type="ECO:0000256" key="5">
    <source>
        <dbReference type="ARBA" id="ARBA00023163"/>
    </source>
</evidence>
<feature type="modified residue" description="4-aspartylphosphate" evidence="6">
    <location>
        <position position="64"/>
    </location>
</feature>
<dbReference type="InterPro" id="IPR025944">
    <property type="entry name" value="Sigma_54_int_dom_CS"/>
</dbReference>
<dbReference type="RefSeq" id="WP_013258992.1">
    <property type="nucleotide sequence ID" value="NC_014365.1"/>
</dbReference>
<dbReference type="AlphaFoldDB" id="E1QJ08"/>
<dbReference type="PANTHER" id="PTHR32071">
    <property type="entry name" value="TRANSCRIPTIONAL REGULATORY PROTEIN"/>
    <property type="match status" value="1"/>
</dbReference>
<dbReference type="Pfam" id="PF25601">
    <property type="entry name" value="AAA_lid_14"/>
    <property type="match status" value="1"/>
</dbReference>
<proteinExistence type="predicted"/>
<dbReference type="PROSITE" id="PS50045">
    <property type="entry name" value="SIGMA54_INTERACT_4"/>
    <property type="match status" value="1"/>
</dbReference>
<dbReference type="HOGENOM" id="CLU_000445_0_6_7"/>
<dbReference type="InterPro" id="IPR025662">
    <property type="entry name" value="Sigma_54_int_dom_ATP-bd_1"/>
</dbReference>
<keyword evidence="4" id="KW-0238">DNA-binding</keyword>
<dbReference type="InterPro" id="IPR027417">
    <property type="entry name" value="P-loop_NTPase"/>
</dbReference>
<evidence type="ECO:0000313" key="10">
    <source>
        <dbReference type="Proteomes" id="UP000009047"/>
    </source>
</evidence>
<dbReference type="STRING" id="644282.Deba_2187"/>
<dbReference type="GO" id="GO:0000160">
    <property type="term" value="P:phosphorelay signal transduction system"/>
    <property type="evidence" value="ECO:0007669"/>
    <property type="project" value="InterPro"/>
</dbReference>
<keyword evidence="10" id="KW-1185">Reference proteome</keyword>
<dbReference type="FunFam" id="3.40.50.300:FF:000006">
    <property type="entry name" value="DNA-binding transcriptional regulator NtrC"/>
    <property type="match status" value="1"/>
</dbReference>
<evidence type="ECO:0000256" key="6">
    <source>
        <dbReference type="PROSITE-ProRule" id="PRU00169"/>
    </source>
</evidence>
<dbReference type="Gene3D" id="1.10.8.60">
    <property type="match status" value="1"/>
</dbReference>
<dbReference type="PROSITE" id="PS00675">
    <property type="entry name" value="SIGMA54_INTERACT_1"/>
    <property type="match status" value="1"/>
</dbReference>
<dbReference type="SMART" id="SM00382">
    <property type="entry name" value="AAA"/>
    <property type="match status" value="1"/>
</dbReference>
<keyword evidence="5" id="KW-0804">Transcription</keyword>
<dbReference type="SUPFAM" id="SSF52172">
    <property type="entry name" value="CheY-like"/>
    <property type="match status" value="1"/>
</dbReference>
<dbReference type="GO" id="GO:0043565">
    <property type="term" value="F:sequence-specific DNA binding"/>
    <property type="evidence" value="ECO:0007669"/>
    <property type="project" value="InterPro"/>
</dbReference>
<dbReference type="Pfam" id="PF00072">
    <property type="entry name" value="Response_reg"/>
    <property type="match status" value="1"/>
</dbReference>
<dbReference type="SUPFAM" id="SSF52540">
    <property type="entry name" value="P-loop containing nucleoside triphosphate hydrolases"/>
    <property type="match status" value="1"/>
</dbReference>